<dbReference type="HAMAP" id="MF_00102">
    <property type="entry name" value="DapB"/>
    <property type="match status" value="1"/>
</dbReference>
<feature type="active site" description="Proton donor/acceptor" evidence="13">
    <location>
        <position position="163"/>
    </location>
</feature>
<feature type="domain" description="Dihydrodipicolinate reductase C-terminal" evidence="15">
    <location>
        <begin position="136"/>
        <end position="272"/>
    </location>
</feature>
<dbReference type="Proteomes" id="UP000231259">
    <property type="component" value="Unassembled WGS sequence"/>
</dbReference>
<keyword evidence="5 13" id="KW-0220">Diaminopimelate biosynthesis</keyword>
<sequence length="275" mass="28521">MSGQTVGDLPGVVVTGVSGRMGQMLVREILASDRLRLVAGVERTGHGWVGRDLGAAMGGADLGVPVMDDALEAFAKAQAVIDFTTPEATVGFAELAAQARAVHVIGTTGLSEADLAKIKAAARHAVVVRAGNMSLGVNLLTLLTKKVAAALDEDWDIEIVEAHHNQKVDAPSGTALMLGEAAAEGRGVALADVSDRGRDGMTGARKRGDIGFAALRGGDIVGEHDVMFATAGERLILRHVASDRSLFARGALRAALWGQDKAPGEYDMLDVLGLN</sequence>
<comment type="catalytic activity">
    <reaction evidence="11 13">
        <text>(S)-2,3,4,5-tetrahydrodipicolinate + NADP(+) + H2O = (2S,4S)-4-hydroxy-2,3,4,5-tetrahydrodipicolinate + NADPH + H(+)</text>
        <dbReference type="Rhea" id="RHEA:35331"/>
        <dbReference type="ChEBI" id="CHEBI:15377"/>
        <dbReference type="ChEBI" id="CHEBI:15378"/>
        <dbReference type="ChEBI" id="CHEBI:16845"/>
        <dbReference type="ChEBI" id="CHEBI:57783"/>
        <dbReference type="ChEBI" id="CHEBI:58349"/>
        <dbReference type="ChEBI" id="CHEBI:67139"/>
        <dbReference type="EC" id="1.17.1.8"/>
    </reaction>
</comment>
<keyword evidence="2 13" id="KW-0963">Cytoplasm</keyword>
<evidence type="ECO:0000256" key="4">
    <source>
        <dbReference type="ARBA" id="ARBA00022857"/>
    </source>
</evidence>
<protein>
    <recommendedName>
        <fullName evidence="10 13">4-hydroxy-tetrahydrodipicolinate reductase</fullName>
        <shortName evidence="13">HTPA reductase</shortName>
        <ecNumber evidence="10 13">1.17.1.8</ecNumber>
    </recommendedName>
</protein>
<dbReference type="PROSITE" id="PS01298">
    <property type="entry name" value="DAPB"/>
    <property type="match status" value="1"/>
</dbReference>
<comment type="function">
    <text evidence="13">Catalyzes the conversion of 4-hydroxy-tetrahydrodipicolinate (HTPA) to tetrahydrodipicolinate.</text>
</comment>
<evidence type="ECO:0000256" key="8">
    <source>
        <dbReference type="ARBA" id="ARBA00023154"/>
    </source>
</evidence>
<feature type="binding site" evidence="13">
    <location>
        <begin position="173"/>
        <end position="174"/>
    </location>
    <ligand>
        <name>(S)-2,3,4,5-tetrahydrodipicolinate</name>
        <dbReference type="ChEBI" id="CHEBI:16845"/>
    </ligand>
</feature>
<evidence type="ECO:0000256" key="2">
    <source>
        <dbReference type="ARBA" id="ARBA00022490"/>
    </source>
</evidence>
<evidence type="ECO:0000256" key="13">
    <source>
        <dbReference type="HAMAP-Rule" id="MF_00102"/>
    </source>
</evidence>
<dbReference type="GO" id="GO:0016726">
    <property type="term" value="F:oxidoreductase activity, acting on CH or CH2 groups, NAD or NADP as acceptor"/>
    <property type="evidence" value="ECO:0007669"/>
    <property type="project" value="UniProtKB-UniRule"/>
</dbReference>
<evidence type="ECO:0000256" key="9">
    <source>
        <dbReference type="ARBA" id="ARBA00037922"/>
    </source>
</evidence>
<dbReference type="CDD" id="cd02274">
    <property type="entry name" value="DHDPR_N"/>
    <property type="match status" value="1"/>
</dbReference>
<dbReference type="GO" id="GO:0019877">
    <property type="term" value="P:diaminopimelate biosynthetic process"/>
    <property type="evidence" value="ECO:0007669"/>
    <property type="project" value="UniProtKB-UniRule"/>
</dbReference>
<dbReference type="GO" id="GO:0050661">
    <property type="term" value="F:NADP binding"/>
    <property type="evidence" value="ECO:0007669"/>
    <property type="project" value="UniProtKB-UniRule"/>
</dbReference>
<reference evidence="16 17" key="1">
    <citation type="submission" date="2013-09" db="EMBL/GenBank/DDBJ databases">
        <title>Genome sequencing of Phaeobacter antarcticus sp. nov. SM1211.</title>
        <authorList>
            <person name="Zhang X.-Y."/>
            <person name="Liu C."/>
            <person name="Chen X.-L."/>
            <person name="Xie B.-B."/>
            <person name="Qin Q.-L."/>
            <person name="Rong J.-C."/>
            <person name="Zhang Y.-Z."/>
        </authorList>
    </citation>
    <scope>NUCLEOTIDE SEQUENCE [LARGE SCALE GENOMIC DNA]</scope>
    <source>
        <strain evidence="16 17">SM1211</strain>
    </source>
</reference>
<comment type="pathway">
    <text evidence="9 13">Amino-acid biosynthesis; L-lysine biosynthesis via DAP pathway; (S)-tetrahydrodipicolinate from L-aspartate: step 4/4.</text>
</comment>
<feature type="binding site" evidence="13">
    <location>
        <begin position="130"/>
        <end position="133"/>
    </location>
    <ligand>
        <name>NAD(+)</name>
        <dbReference type="ChEBI" id="CHEBI:57540"/>
    </ligand>
</feature>
<dbReference type="GO" id="GO:0051287">
    <property type="term" value="F:NAD binding"/>
    <property type="evidence" value="ECO:0007669"/>
    <property type="project" value="UniProtKB-UniRule"/>
</dbReference>
<dbReference type="AlphaFoldDB" id="A0A2G8REI8"/>
<dbReference type="EC" id="1.17.1.8" evidence="10 13"/>
<dbReference type="Gene3D" id="3.40.50.720">
    <property type="entry name" value="NAD(P)-binding Rossmann-like Domain"/>
    <property type="match status" value="1"/>
</dbReference>
<comment type="caution">
    <text evidence="16">The sequence shown here is derived from an EMBL/GenBank/DDBJ whole genome shotgun (WGS) entry which is preliminary data.</text>
</comment>
<dbReference type="Gene3D" id="3.30.360.10">
    <property type="entry name" value="Dihydrodipicolinate Reductase, domain 2"/>
    <property type="match status" value="1"/>
</dbReference>
<feature type="domain" description="Dihydrodipicolinate reductase N-terminal" evidence="14">
    <location>
        <begin position="12"/>
        <end position="133"/>
    </location>
</feature>
<evidence type="ECO:0000256" key="12">
    <source>
        <dbReference type="ARBA" id="ARBA00049396"/>
    </source>
</evidence>
<evidence type="ECO:0000313" key="17">
    <source>
        <dbReference type="Proteomes" id="UP000231259"/>
    </source>
</evidence>
<gene>
    <name evidence="13" type="primary">dapB</name>
    <name evidence="16" type="ORF">P775_11800</name>
</gene>
<keyword evidence="8 13" id="KW-0457">Lysine biosynthesis</keyword>
<comment type="catalytic activity">
    <reaction evidence="12 13">
        <text>(S)-2,3,4,5-tetrahydrodipicolinate + NAD(+) + H2O = (2S,4S)-4-hydroxy-2,3,4,5-tetrahydrodipicolinate + NADH + H(+)</text>
        <dbReference type="Rhea" id="RHEA:35323"/>
        <dbReference type="ChEBI" id="CHEBI:15377"/>
        <dbReference type="ChEBI" id="CHEBI:15378"/>
        <dbReference type="ChEBI" id="CHEBI:16845"/>
        <dbReference type="ChEBI" id="CHEBI:57540"/>
        <dbReference type="ChEBI" id="CHEBI:57945"/>
        <dbReference type="ChEBI" id="CHEBI:67139"/>
        <dbReference type="EC" id="1.17.1.8"/>
    </reaction>
</comment>
<dbReference type="GO" id="GO:0009089">
    <property type="term" value="P:lysine biosynthetic process via diaminopimelate"/>
    <property type="evidence" value="ECO:0007669"/>
    <property type="project" value="UniProtKB-UniRule"/>
</dbReference>
<dbReference type="InterPro" id="IPR022663">
    <property type="entry name" value="DapB_C"/>
</dbReference>
<comment type="caution">
    <text evidence="13">Was originally thought to be a dihydrodipicolinate reductase (DHDPR), catalyzing the conversion of dihydrodipicolinate to tetrahydrodipicolinate. However, it was shown in E.coli that the substrate of the enzymatic reaction is not dihydrodipicolinate (DHDP) but in fact (2S,4S)-4-hydroxy-2,3,4,5-tetrahydrodipicolinic acid (HTPA), the product released by the DapA-catalyzed reaction.</text>
</comment>
<evidence type="ECO:0000256" key="10">
    <source>
        <dbReference type="ARBA" id="ARBA00038983"/>
    </source>
</evidence>
<feature type="binding site" evidence="13">
    <location>
        <position position="43"/>
    </location>
    <ligand>
        <name>NADP(+)</name>
        <dbReference type="ChEBI" id="CHEBI:58349"/>
    </ligand>
</feature>
<evidence type="ECO:0000256" key="7">
    <source>
        <dbReference type="ARBA" id="ARBA00023027"/>
    </source>
</evidence>
<dbReference type="SUPFAM" id="SSF51735">
    <property type="entry name" value="NAD(P)-binding Rossmann-fold domains"/>
    <property type="match status" value="1"/>
</dbReference>
<comment type="subunit">
    <text evidence="13">Homotetramer.</text>
</comment>
<dbReference type="SUPFAM" id="SSF55347">
    <property type="entry name" value="Glyceraldehyde-3-phosphate dehydrogenase-like, C-terminal domain"/>
    <property type="match status" value="1"/>
</dbReference>
<accession>A0A2G8REI8</accession>
<dbReference type="PIRSF" id="PIRSF000161">
    <property type="entry name" value="DHPR"/>
    <property type="match status" value="1"/>
</dbReference>
<dbReference type="GO" id="GO:0008839">
    <property type="term" value="F:4-hydroxy-tetrahydrodipicolinate reductase"/>
    <property type="evidence" value="ECO:0007669"/>
    <property type="project" value="UniProtKB-UniRule"/>
</dbReference>
<feature type="binding site" evidence="13">
    <location>
        <begin position="16"/>
        <end position="21"/>
    </location>
    <ligand>
        <name>NAD(+)</name>
        <dbReference type="ChEBI" id="CHEBI:57540"/>
    </ligand>
</feature>
<dbReference type="InterPro" id="IPR023940">
    <property type="entry name" value="DHDPR_bac"/>
</dbReference>
<feature type="binding site" evidence="13">
    <location>
        <position position="42"/>
    </location>
    <ligand>
        <name>NAD(+)</name>
        <dbReference type="ChEBI" id="CHEBI:57540"/>
    </ligand>
</feature>
<evidence type="ECO:0000259" key="14">
    <source>
        <dbReference type="Pfam" id="PF01113"/>
    </source>
</evidence>
<dbReference type="PANTHER" id="PTHR20836">
    <property type="entry name" value="DIHYDRODIPICOLINATE REDUCTASE"/>
    <property type="match status" value="1"/>
</dbReference>
<feature type="active site" description="Proton donor" evidence="13">
    <location>
        <position position="167"/>
    </location>
</feature>
<evidence type="ECO:0000256" key="11">
    <source>
        <dbReference type="ARBA" id="ARBA00049080"/>
    </source>
</evidence>
<name>A0A2G8REI8_9RHOB</name>
<keyword evidence="17" id="KW-1185">Reference proteome</keyword>
<dbReference type="Pfam" id="PF05173">
    <property type="entry name" value="DapB_C"/>
    <property type="match status" value="1"/>
</dbReference>
<evidence type="ECO:0000256" key="5">
    <source>
        <dbReference type="ARBA" id="ARBA00022915"/>
    </source>
</evidence>
<feature type="binding site" evidence="13">
    <location>
        <begin position="106"/>
        <end position="108"/>
    </location>
    <ligand>
        <name>NAD(+)</name>
        <dbReference type="ChEBI" id="CHEBI:57540"/>
    </ligand>
</feature>
<dbReference type="PANTHER" id="PTHR20836:SF0">
    <property type="entry name" value="4-HYDROXY-TETRAHYDRODIPICOLINATE REDUCTASE 1, CHLOROPLASTIC-RELATED"/>
    <property type="match status" value="1"/>
</dbReference>
<proteinExistence type="inferred from homology"/>
<evidence type="ECO:0000313" key="16">
    <source>
        <dbReference type="EMBL" id="PIL19985.1"/>
    </source>
</evidence>
<dbReference type="InterPro" id="IPR000846">
    <property type="entry name" value="DapB_N"/>
</dbReference>
<dbReference type="NCBIfam" id="TIGR00036">
    <property type="entry name" value="dapB"/>
    <property type="match status" value="1"/>
</dbReference>
<feature type="binding site" evidence="13">
    <location>
        <position position="164"/>
    </location>
    <ligand>
        <name>(S)-2,3,4,5-tetrahydrodipicolinate</name>
        <dbReference type="ChEBI" id="CHEBI:16845"/>
    </ligand>
</feature>
<organism evidence="16 17">
    <name type="scientific">Puniceibacterium antarcticum</name>
    <dbReference type="NCBI Taxonomy" id="1206336"/>
    <lineage>
        <taxon>Bacteria</taxon>
        <taxon>Pseudomonadati</taxon>
        <taxon>Pseudomonadota</taxon>
        <taxon>Alphaproteobacteria</taxon>
        <taxon>Rhodobacterales</taxon>
        <taxon>Paracoccaceae</taxon>
        <taxon>Puniceibacterium</taxon>
    </lineage>
</organism>
<dbReference type="InterPro" id="IPR036291">
    <property type="entry name" value="NAD(P)-bd_dom_sf"/>
</dbReference>
<dbReference type="InterPro" id="IPR022664">
    <property type="entry name" value="DapB_N_CS"/>
</dbReference>
<dbReference type="EMBL" id="AWWI01000071">
    <property type="protein sequence ID" value="PIL19985.1"/>
    <property type="molecule type" value="Genomic_DNA"/>
</dbReference>
<dbReference type="RefSeq" id="WP_425439900.1">
    <property type="nucleotide sequence ID" value="NZ_AWWI01000071.1"/>
</dbReference>
<evidence type="ECO:0000256" key="3">
    <source>
        <dbReference type="ARBA" id="ARBA00022605"/>
    </source>
</evidence>
<evidence type="ECO:0000259" key="15">
    <source>
        <dbReference type="Pfam" id="PF05173"/>
    </source>
</evidence>
<dbReference type="UniPathway" id="UPA00034">
    <property type="reaction ID" value="UER00018"/>
</dbReference>
<comment type="subcellular location">
    <subcellularLocation>
        <location evidence="13">Cytoplasm</location>
    </subcellularLocation>
</comment>
<evidence type="ECO:0000256" key="6">
    <source>
        <dbReference type="ARBA" id="ARBA00023002"/>
    </source>
</evidence>
<dbReference type="FunFam" id="3.30.360.10:FF:000004">
    <property type="entry name" value="4-hydroxy-tetrahydrodipicolinate reductase"/>
    <property type="match status" value="1"/>
</dbReference>
<keyword evidence="7 13" id="KW-0520">NAD</keyword>
<dbReference type="Pfam" id="PF01113">
    <property type="entry name" value="DapB_N"/>
    <property type="match status" value="1"/>
</dbReference>
<keyword evidence="3 13" id="KW-0028">Amino-acid biosynthesis</keyword>
<evidence type="ECO:0000256" key="1">
    <source>
        <dbReference type="ARBA" id="ARBA00006642"/>
    </source>
</evidence>
<keyword evidence="4 13" id="KW-0521">NADP</keyword>
<keyword evidence="6 13" id="KW-0560">Oxidoreductase</keyword>
<dbReference type="GO" id="GO:0005829">
    <property type="term" value="C:cytosol"/>
    <property type="evidence" value="ECO:0007669"/>
    <property type="project" value="TreeGrafter"/>
</dbReference>
<comment type="similarity">
    <text evidence="1 13">Belongs to the DapB family.</text>
</comment>